<reference evidence="1 2" key="1">
    <citation type="submission" date="2013-06" db="EMBL/GenBank/DDBJ databases">
        <title>The draft sequence of the Mycobacterium elephantis genome.</title>
        <authorList>
            <person name="Pettersson F.B."/>
            <person name="Das S."/>
            <person name="Dasgupta S."/>
            <person name="Bhattacharya A."/>
            <person name="Kirsebom L.A."/>
        </authorList>
    </citation>
    <scope>NUCLEOTIDE SEQUENCE [LARGE SCALE GENOMIC DNA]</scope>
    <source>
        <strain evidence="1 2">DSM 44368</strain>
    </source>
</reference>
<dbReference type="EMBL" id="ATDN01000078">
    <property type="protein sequence ID" value="RWA15621.1"/>
    <property type="molecule type" value="Genomic_DNA"/>
</dbReference>
<dbReference type="Proteomes" id="UP000287177">
    <property type="component" value="Unassembled WGS sequence"/>
</dbReference>
<dbReference type="AlphaFoldDB" id="A0A439DLX3"/>
<gene>
    <name evidence="1" type="ORF">MELE44368_08925</name>
</gene>
<name>A0A439DLX3_9MYCO</name>
<evidence type="ECO:0000313" key="1">
    <source>
        <dbReference type="EMBL" id="RWA15621.1"/>
    </source>
</evidence>
<sequence>MVDVDSETATKARVRVWRDPLSAGFRAHQSLLLLRLRWHERRAAATADRLN</sequence>
<protein>
    <submittedName>
        <fullName evidence="1">Uncharacterized protein</fullName>
    </submittedName>
</protein>
<organism evidence="1 2">
    <name type="scientific">Mycolicibacterium elephantis DSM 44368</name>
    <dbReference type="NCBI Taxonomy" id="1335622"/>
    <lineage>
        <taxon>Bacteria</taxon>
        <taxon>Bacillati</taxon>
        <taxon>Actinomycetota</taxon>
        <taxon>Actinomycetes</taxon>
        <taxon>Mycobacteriales</taxon>
        <taxon>Mycobacteriaceae</taxon>
        <taxon>Mycolicibacterium</taxon>
    </lineage>
</organism>
<proteinExistence type="predicted"/>
<evidence type="ECO:0000313" key="2">
    <source>
        <dbReference type="Proteomes" id="UP000287177"/>
    </source>
</evidence>
<accession>A0A439DLX3</accession>
<keyword evidence="2" id="KW-1185">Reference proteome</keyword>
<comment type="caution">
    <text evidence="1">The sequence shown here is derived from an EMBL/GenBank/DDBJ whole genome shotgun (WGS) entry which is preliminary data.</text>
</comment>